<dbReference type="STRING" id="4795.A0A225UIE2"/>
<evidence type="ECO:0000313" key="3">
    <source>
        <dbReference type="Proteomes" id="UP000198211"/>
    </source>
</evidence>
<feature type="non-terminal residue" evidence="2">
    <location>
        <position position="299"/>
    </location>
</feature>
<gene>
    <name evidence="2" type="ORF">PHMEG_00037775</name>
</gene>
<proteinExistence type="predicted"/>
<evidence type="ECO:0000256" key="1">
    <source>
        <dbReference type="SAM" id="MobiDB-lite"/>
    </source>
</evidence>
<keyword evidence="3" id="KW-1185">Reference proteome</keyword>
<sequence>MTRSTNSLAVGDAAAAADTAVTTVSSNWTVTIDLASLKRPVRPPSSDEYSKWSLDQLKLECTASNPNVIKNTKNYDRVAILKAWNSNNDGVEALLLRQRKQMKDESHEEAKRTKGCMFRLLNVLSSDLFYEALLRTGNQLSREEIDQKGSTADVAASFGADTDEFNIIISPESIFEDIDGSFAIVHSAAKLKRMWKEVSSSFVSAEPKSKVSGQGSNEFWDFCGGRADMYYLDRCIYPDDGDDSTNEGQPTKPTVNRKQQKTSHSSEILERVNTLLENETTDIPAVQEDACDAVDTLHT</sequence>
<feature type="region of interest" description="Disordered" evidence="1">
    <location>
        <begin position="241"/>
        <end position="266"/>
    </location>
</feature>
<dbReference type="EMBL" id="NBNE01016904">
    <property type="protein sequence ID" value="OWY92987.1"/>
    <property type="molecule type" value="Genomic_DNA"/>
</dbReference>
<feature type="compositionally biased region" description="Polar residues" evidence="1">
    <location>
        <begin position="246"/>
        <end position="266"/>
    </location>
</feature>
<protein>
    <submittedName>
        <fullName evidence="2">Uncharacterized protein</fullName>
    </submittedName>
</protein>
<dbReference type="OrthoDB" id="113131at2759"/>
<dbReference type="Proteomes" id="UP000198211">
    <property type="component" value="Unassembled WGS sequence"/>
</dbReference>
<accession>A0A225UIE2</accession>
<organism evidence="2 3">
    <name type="scientific">Phytophthora megakarya</name>
    <dbReference type="NCBI Taxonomy" id="4795"/>
    <lineage>
        <taxon>Eukaryota</taxon>
        <taxon>Sar</taxon>
        <taxon>Stramenopiles</taxon>
        <taxon>Oomycota</taxon>
        <taxon>Peronosporomycetes</taxon>
        <taxon>Peronosporales</taxon>
        <taxon>Peronosporaceae</taxon>
        <taxon>Phytophthora</taxon>
    </lineage>
</organism>
<evidence type="ECO:0000313" key="2">
    <source>
        <dbReference type="EMBL" id="OWY92987.1"/>
    </source>
</evidence>
<reference evidence="3" key="1">
    <citation type="submission" date="2017-03" db="EMBL/GenBank/DDBJ databases">
        <title>Phytopthora megakarya and P. palmivora, two closely related causual agents of cacao black pod achieved similar genome size and gene model numbers by different mechanisms.</title>
        <authorList>
            <person name="Ali S."/>
            <person name="Shao J."/>
            <person name="Larry D.J."/>
            <person name="Kronmiller B."/>
            <person name="Shen D."/>
            <person name="Strem M.D."/>
            <person name="Melnick R.L."/>
            <person name="Guiltinan M.J."/>
            <person name="Tyler B.M."/>
            <person name="Meinhardt L.W."/>
            <person name="Bailey B.A."/>
        </authorList>
    </citation>
    <scope>NUCLEOTIDE SEQUENCE [LARGE SCALE GENOMIC DNA]</scope>
    <source>
        <strain evidence="3">zdho120</strain>
    </source>
</reference>
<dbReference type="AlphaFoldDB" id="A0A225UIE2"/>
<name>A0A225UIE2_9STRA</name>
<comment type="caution">
    <text evidence="2">The sequence shown here is derived from an EMBL/GenBank/DDBJ whole genome shotgun (WGS) entry which is preliminary data.</text>
</comment>